<protein>
    <recommendedName>
        <fullName evidence="2">B box-type domain-containing protein</fullName>
    </recommendedName>
</protein>
<comment type="caution">
    <text evidence="3">The sequence shown here is derived from an EMBL/GenBank/DDBJ whole genome shotgun (WGS) entry which is preliminary data.</text>
</comment>
<dbReference type="OrthoDB" id="6105137at2759"/>
<keyword evidence="4" id="KW-1185">Reference proteome</keyword>
<dbReference type="InterPro" id="IPR047153">
    <property type="entry name" value="TRIM45/56/19-like"/>
</dbReference>
<dbReference type="SUPFAM" id="SSF57845">
    <property type="entry name" value="B-box zinc-binding domain"/>
    <property type="match status" value="1"/>
</dbReference>
<dbReference type="Gene3D" id="3.30.160.60">
    <property type="entry name" value="Classic Zinc Finger"/>
    <property type="match status" value="1"/>
</dbReference>
<dbReference type="CDD" id="cd19756">
    <property type="entry name" value="Bbox2"/>
    <property type="match status" value="1"/>
</dbReference>
<name>A0A8S3UV99_MYTED</name>
<dbReference type="SUPFAM" id="SSF69322">
    <property type="entry name" value="Tricorn protease domain 2"/>
    <property type="match status" value="1"/>
</dbReference>
<accession>A0A8S3UV99</accession>
<dbReference type="PANTHER" id="PTHR25462:SF296">
    <property type="entry name" value="MEIOTIC P26, ISOFORM F"/>
    <property type="match status" value="1"/>
</dbReference>
<sequence length="380" mass="42658">MSGSIQEFAISCQGCPEQNPIKGRCLTCNLFMCMNCCMLHQVNELNLYNQHKIVDIEITGSTDQRYDSIVNCELHRQRGCGFCKQCEDVVCTMCVSQPHRDHHIIDMDSGCTFSLYKLKARSSKYQEIIVDMFRHQNVLGSMKQSGYSKLETEVQNIQRQGKTLKDAIDAHTNRLLQELARNNNLTNIVDSKNKNAVFEAARTEMSFDLRIDLKTEFDSLPEFNPGKVTECGIESLYGIVKHVQELKSPTSTSLSVLESYKTKFPSIDNIACCPDGSVLINAEKSSDFEGELHHVKIFNGTLEKMHDFVVNFKSMALLPSGDLLLSTKETVLRTLSTENKLEESKYSVAPLKTTAALHITSDGKIIVGATDKYLNTGEKK</sequence>
<evidence type="ECO:0000313" key="4">
    <source>
        <dbReference type="Proteomes" id="UP000683360"/>
    </source>
</evidence>
<keyword evidence="1" id="KW-0863">Zinc-finger</keyword>
<dbReference type="PANTHER" id="PTHR25462">
    <property type="entry name" value="BONUS, ISOFORM C-RELATED"/>
    <property type="match status" value="1"/>
</dbReference>
<dbReference type="Proteomes" id="UP000683360">
    <property type="component" value="Unassembled WGS sequence"/>
</dbReference>
<reference evidence="3" key="1">
    <citation type="submission" date="2021-03" db="EMBL/GenBank/DDBJ databases">
        <authorList>
            <person name="Bekaert M."/>
        </authorList>
    </citation>
    <scope>NUCLEOTIDE SEQUENCE</scope>
</reference>
<dbReference type="GO" id="GO:0008270">
    <property type="term" value="F:zinc ion binding"/>
    <property type="evidence" value="ECO:0007669"/>
    <property type="project" value="UniProtKB-KW"/>
</dbReference>
<dbReference type="PROSITE" id="PS50119">
    <property type="entry name" value="ZF_BBOX"/>
    <property type="match status" value="1"/>
</dbReference>
<dbReference type="AlphaFoldDB" id="A0A8S3UV99"/>
<keyword evidence="1" id="KW-0862">Zinc</keyword>
<gene>
    <name evidence="3" type="ORF">MEDL_59679</name>
</gene>
<dbReference type="EMBL" id="CAJPWZ010002914">
    <property type="protein sequence ID" value="CAG2247797.1"/>
    <property type="molecule type" value="Genomic_DNA"/>
</dbReference>
<evidence type="ECO:0000313" key="3">
    <source>
        <dbReference type="EMBL" id="CAG2247797.1"/>
    </source>
</evidence>
<evidence type="ECO:0000259" key="2">
    <source>
        <dbReference type="PROSITE" id="PS50119"/>
    </source>
</evidence>
<feature type="domain" description="B box-type" evidence="2">
    <location>
        <begin position="67"/>
        <end position="107"/>
    </location>
</feature>
<keyword evidence="1" id="KW-0479">Metal-binding</keyword>
<organism evidence="3 4">
    <name type="scientific">Mytilus edulis</name>
    <name type="common">Blue mussel</name>
    <dbReference type="NCBI Taxonomy" id="6550"/>
    <lineage>
        <taxon>Eukaryota</taxon>
        <taxon>Metazoa</taxon>
        <taxon>Spiralia</taxon>
        <taxon>Lophotrochozoa</taxon>
        <taxon>Mollusca</taxon>
        <taxon>Bivalvia</taxon>
        <taxon>Autobranchia</taxon>
        <taxon>Pteriomorphia</taxon>
        <taxon>Mytilida</taxon>
        <taxon>Mytiloidea</taxon>
        <taxon>Mytilidae</taxon>
        <taxon>Mytilinae</taxon>
        <taxon>Mytilus</taxon>
    </lineage>
</organism>
<proteinExistence type="predicted"/>
<evidence type="ECO:0000256" key="1">
    <source>
        <dbReference type="PROSITE-ProRule" id="PRU00024"/>
    </source>
</evidence>
<dbReference type="InterPro" id="IPR000315">
    <property type="entry name" value="Znf_B-box"/>
</dbReference>